<accession>A0A9P4T429</accession>
<organism evidence="1 2">
    <name type="scientific">Curvularia kusanoi</name>
    <name type="common">Cochliobolus kusanoi</name>
    <dbReference type="NCBI Taxonomy" id="90978"/>
    <lineage>
        <taxon>Eukaryota</taxon>
        <taxon>Fungi</taxon>
        <taxon>Dikarya</taxon>
        <taxon>Ascomycota</taxon>
        <taxon>Pezizomycotina</taxon>
        <taxon>Dothideomycetes</taxon>
        <taxon>Pleosporomycetidae</taxon>
        <taxon>Pleosporales</taxon>
        <taxon>Pleosporineae</taxon>
        <taxon>Pleosporaceae</taxon>
        <taxon>Curvularia</taxon>
    </lineage>
</organism>
<dbReference type="EMBL" id="SWKU01000041">
    <property type="protein sequence ID" value="KAF2994412.1"/>
    <property type="molecule type" value="Genomic_DNA"/>
</dbReference>
<dbReference type="AlphaFoldDB" id="A0A9P4T429"/>
<dbReference type="Proteomes" id="UP000801428">
    <property type="component" value="Unassembled WGS sequence"/>
</dbReference>
<sequence>MSKQADKLEQELTKLAERNNKNEQELHCLDDFIKKRQAEVADFVKRLATLHEDIQSTHTTKCFDKIKEIEGVQVAFFEKSMALTECYAERARRVRALMQGRVRLHELYEYSDVKNEANIPKEAISEIKDFSVKTSMLNRHLEGSLGIWTEALTSKLPKTSFIPHN</sequence>
<protein>
    <submittedName>
        <fullName evidence="1">Uncharacterized protein</fullName>
    </submittedName>
</protein>
<evidence type="ECO:0000313" key="2">
    <source>
        <dbReference type="Proteomes" id="UP000801428"/>
    </source>
</evidence>
<gene>
    <name evidence="1" type="ORF">E8E13_003259</name>
</gene>
<comment type="caution">
    <text evidence="1">The sequence shown here is derived from an EMBL/GenBank/DDBJ whole genome shotgun (WGS) entry which is preliminary data.</text>
</comment>
<evidence type="ECO:0000313" key="1">
    <source>
        <dbReference type="EMBL" id="KAF2994412.1"/>
    </source>
</evidence>
<reference evidence="1" key="1">
    <citation type="submission" date="2019-04" db="EMBL/GenBank/DDBJ databases">
        <title>Sequencing of skin fungus with MAO and IRED activity.</title>
        <authorList>
            <person name="Marsaioli A.J."/>
            <person name="Bonatto J.M.C."/>
            <person name="Reis Junior O."/>
        </authorList>
    </citation>
    <scope>NUCLEOTIDE SEQUENCE</scope>
    <source>
        <strain evidence="1">30M1</strain>
    </source>
</reference>
<name>A0A9P4T429_CURKU</name>
<proteinExistence type="predicted"/>
<keyword evidence="2" id="KW-1185">Reference proteome</keyword>